<proteinExistence type="predicted"/>
<sequence length="42" mass="4851">MLSIVDEGYTVSQRHLPCGLTIYPYLFYNLLVNYSKPLSMLP</sequence>
<organism evidence="1">
    <name type="scientific">Siphoviridae sp. ct6d71</name>
    <dbReference type="NCBI Taxonomy" id="2826298"/>
    <lineage>
        <taxon>Viruses</taxon>
        <taxon>Duplodnaviria</taxon>
        <taxon>Heunggongvirae</taxon>
        <taxon>Uroviricota</taxon>
        <taxon>Caudoviricetes</taxon>
    </lineage>
</organism>
<reference evidence="1" key="1">
    <citation type="journal article" date="2021" name="Proc. Natl. Acad. Sci. U.S.A.">
        <title>A Catalog of Tens of Thousands of Viruses from Human Metagenomes Reveals Hidden Associations with Chronic Diseases.</title>
        <authorList>
            <person name="Tisza M.J."/>
            <person name="Buck C.B."/>
        </authorList>
    </citation>
    <scope>NUCLEOTIDE SEQUENCE</scope>
    <source>
        <strain evidence="1">Ct6d71</strain>
    </source>
</reference>
<accession>A0A8S5R3A0</accession>
<protein>
    <submittedName>
        <fullName evidence="1">Uncharacterized protein</fullName>
    </submittedName>
</protein>
<dbReference type="EMBL" id="BK015797">
    <property type="protein sequence ID" value="DAE25412.1"/>
    <property type="molecule type" value="Genomic_DNA"/>
</dbReference>
<evidence type="ECO:0000313" key="1">
    <source>
        <dbReference type="EMBL" id="DAE25412.1"/>
    </source>
</evidence>
<name>A0A8S5R3A0_9CAUD</name>